<dbReference type="InterPro" id="IPR032856">
    <property type="entry name" value="GDE_N_bis"/>
</dbReference>
<organism evidence="3 4">
    <name type="scientific">Jatrophihabitans lederbergiae</name>
    <dbReference type="NCBI Taxonomy" id="3075547"/>
    <lineage>
        <taxon>Bacteria</taxon>
        <taxon>Bacillati</taxon>
        <taxon>Actinomycetota</taxon>
        <taxon>Actinomycetes</taxon>
        <taxon>Jatrophihabitantales</taxon>
        <taxon>Jatrophihabitantaceae</taxon>
        <taxon>Jatrophihabitans</taxon>
    </lineage>
</organism>
<dbReference type="InterPro" id="IPR008928">
    <property type="entry name" value="6-hairpin_glycosidase_sf"/>
</dbReference>
<feature type="domain" description="Mannosylglycerate hydrolase MGH1-like glycoside hydrolase" evidence="2">
    <location>
        <begin position="279"/>
        <end position="581"/>
    </location>
</feature>
<evidence type="ECO:0000313" key="3">
    <source>
        <dbReference type="EMBL" id="MDT0263713.1"/>
    </source>
</evidence>
<evidence type="ECO:0000259" key="2">
    <source>
        <dbReference type="Pfam" id="PF22422"/>
    </source>
</evidence>
<dbReference type="RefSeq" id="WP_311424858.1">
    <property type="nucleotide sequence ID" value="NZ_JAVREH010000048.1"/>
</dbReference>
<comment type="caution">
    <text evidence="3">The sequence shown here is derived from an EMBL/GenBank/DDBJ whole genome shotgun (WGS) entry which is preliminary data.</text>
</comment>
<feature type="domain" description="Putative glycogen debranching enzyme N-terminal" evidence="1">
    <location>
        <begin position="10"/>
        <end position="188"/>
    </location>
</feature>
<reference evidence="4" key="1">
    <citation type="submission" date="2023-07" db="EMBL/GenBank/DDBJ databases">
        <title>30 novel species of actinomycetes from the DSMZ collection.</title>
        <authorList>
            <person name="Nouioui I."/>
        </authorList>
    </citation>
    <scope>NUCLEOTIDE SEQUENCE [LARGE SCALE GENOMIC DNA]</scope>
    <source>
        <strain evidence="4">DSM 44399</strain>
    </source>
</reference>
<keyword evidence="4" id="KW-1185">Reference proteome</keyword>
<gene>
    <name evidence="3" type="ORF">RM423_20270</name>
</gene>
<dbReference type="EMBL" id="JAVREH010000048">
    <property type="protein sequence ID" value="MDT0263713.1"/>
    <property type="molecule type" value="Genomic_DNA"/>
</dbReference>
<protein>
    <submittedName>
        <fullName evidence="3">Glycogen debranching N-terminal domain-containing protein</fullName>
    </submittedName>
</protein>
<proteinExistence type="predicted"/>
<dbReference type="Pfam" id="PF14742">
    <property type="entry name" value="GDE_N_bis"/>
    <property type="match status" value="1"/>
</dbReference>
<evidence type="ECO:0000313" key="4">
    <source>
        <dbReference type="Proteomes" id="UP001183176"/>
    </source>
</evidence>
<dbReference type="Pfam" id="PF22422">
    <property type="entry name" value="MGH1-like_GH"/>
    <property type="match status" value="1"/>
</dbReference>
<dbReference type="InterPro" id="IPR012341">
    <property type="entry name" value="6hp_glycosidase-like_sf"/>
</dbReference>
<dbReference type="SUPFAM" id="SSF48208">
    <property type="entry name" value="Six-hairpin glycosidases"/>
    <property type="match status" value="1"/>
</dbReference>
<sequence>MKPPSVRVLDGSSFAVSDTQGDMADAPAQVLGLFFRDTRHLSRWQLRLNGRPTDALSGDTPGYDQAVFFLVPGTGTVYTNPTLSIIRSRRVGDGMREQLQLTNNGMDSVYVELSILFDADFADIFAVKDGLPNKGTVDRHVEADGVRLCYTRGDFRRETHILARDAFCTDQSLAFRLHLPAHHSWQSDIEVRMVADGQHHEPKTATTPNMAESLGEWREHAPQLECDWDDLRHTYQRSVDDLAALRFYPDTVPGAASLPAAGLPWFMALFGRDSLITSYQALPFVPELAATTLRALAARQATEHDDFRDAEPGKILHELRFGEMTYFHERPQSPYYGSADATPLFLIVLDEYQRWSGDDALARELEPSARAALRWIDDYGDRDGDGYQEYQRRNTETGLDNQCWKDSWNSIVHPDGQLASEPRATCELQGYVYDAWLRCARLARTVWDDTELAERLEQKAADLKKRFNHDFWVADGAFFALALDGDKQQVPTLSSNMGQLLWSGLVSEDHLTDVVDHLMGEALFSGWGVRTLADNEAVYNPIEYHNGTVWPHDNSLIAAGLARYGRWEEAGRIATAILETAPYFSHRLPETFAGFPRAMTGAPVEYPSACTPQAWATGTPLLLLRVLLGLQPDTNRCTADPHVPPRLGRIQLHGIPGKWGRSDVSSTS</sequence>
<dbReference type="InterPro" id="IPR054491">
    <property type="entry name" value="MGH1-like_GH"/>
</dbReference>
<accession>A0ABU2JG47</accession>
<name>A0ABU2JG47_9ACTN</name>
<evidence type="ECO:0000259" key="1">
    <source>
        <dbReference type="Pfam" id="PF14742"/>
    </source>
</evidence>
<dbReference type="Proteomes" id="UP001183176">
    <property type="component" value="Unassembled WGS sequence"/>
</dbReference>
<dbReference type="Gene3D" id="1.50.10.10">
    <property type="match status" value="1"/>
</dbReference>